<feature type="transmembrane region" description="Helical" evidence="2">
    <location>
        <begin position="23"/>
        <end position="43"/>
    </location>
</feature>
<evidence type="ECO:0000256" key="2">
    <source>
        <dbReference type="SAM" id="Phobius"/>
    </source>
</evidence>
<feature type="region of interest" description="Disordered" evidence="1">
    <location>
        <begin position="266"/>
        <end position="289"/>
    </location>
</feature>
<evidence type="ECO:0000256" key="1">
    <source>
        <dbReference type="SAM" id="MobiDB-lite"/>
    </source>
</evidence>
<keyword evidence="2" id="KW-0472">Membrane</keyword>
<dbReference type="Proteomes" id="UP000247498">
    <property type="component" value="Unassembled WGS sequence"/>
</dbReference>
<evidence type="ECO:0000313" key="3">
    <source>
        <dbReference type="EMBL" id="GBF94772.1"/>
    </source>
</evidence>
<feature type="transmembrane region" description="Helical" evidence="2">
    <location>
        <begin position="227"/>
        <end position="251"/>
    </location>
</feature>
<protein>
    <submittedName>
        <fullName evidence="3">Uncharacterized protein</fullName>
    </submittedName>
</protein>
<organism evidence="3 4">
    <name type="scientific">Raphidocelis subcapitata</name>
    <dbReference type="NCBI Taxonomy" id="307507"/>
    <lineage>
        <taxon>Eukaryota</taxon>
        <taxon>Viridiplantae</taxon>
        <taxon>Chlorophyta</taxon>
        <taxon>core chlorophytes</taxon>
        <taxon>Chlorophyceae</taxon>
        <taxon>CS clade</taxon>
        <taxon>Sphaeropleales</taxon>
        <taxon>Selenastraceae</taxon>
        <taxon>Raphidocelis</taxon>
    </lineage>
</organism>
<keyword evidence="2" id="KW-1133">Transmembrane helix</keyword>
<dbReference type="OrthoDB" id="530688at2759"/>
<name>A0A2V0P772_9CHLO</name>
<dbReference type="InParanoid" id="A0A2V0P772"/>
<comment type="caution">
    <text evidence="3">The sequence shown here is derived from an EMBL/GenBank/DDBJ whole genome shotgun (WGS) entry which is preliminary data.</text>
</comment>
<keyword evidence="2" id="KW-0812">Transmembrane</keyword>
<reference evidence="3 4" key="1">
    <citation type="journal article" date="2018" name="Sci. Rep.">
        <title>Raphidocelis subcapitata (=Pseudokirchneriella subcapitata) provides an insight into genome evolution and environmental adaptations in the Sphaeropleales.</title>
        <authorList>
            <person name="Suzuki S."/>
            <person name="Yamaguchi H."/>
            <person name="Nakajima N."/>
            <person name="Kawachi M."/>
        </authorList>
    </citation>
    <scope>NUCLEOTIDE SEQUENCE [LARGE SCALE GENOMIC DNA]</scope>
    <source>
        <strain evidence="3 4">NIES-35</strain>
    </source>
</reference>
<sequence length="289" mass="30956">MDTRLDPTVTYHYDKLSCLRGAYFAHVFFCYIVFLTGVACMVTRVWPRARFTHAWFGRAYVHSMLWAMATSLIIHNTGLPIAVLISFVWVLGGLCIGWVLINVHQVLMARAASKAARARIEAAGGVPGGDLDALLAEERGRIAAAKTFKQRFFSLKAAHGALMVTSWTNIMGRIFASNQSGDFTCYTYPYYKQIDTPEFSGASLPLSPVPARNPEYARLPWAKLGNAGWGAALLLGPLAGAAVVGAIYAFFEARSAAAVAARSGAPAGAEARGGKPPAPRGPVALMASS</sequence>
<dbReference type="AlphaFoldDB" id="A0A2V0P772"/>
<feature type="transmembrane region" description="Helical" evidence="2">
    <location>
        <begin position="81"/>
        <end position="101"/>
    </location>
</feature>
<evidence type="ECO:0000313" key="4">
    <source>
        <dbReference type="Proteomes" id="UP000247498"/>
    </source>
</evidence>
<dbReference type="EMBL" id="BDRX01000055">
    <property type="protein sequence ID" value="GBF94772.1"/>
    <property type="molecule type" value="Genomic_DNA"/>
</dbReference>
<gene>
    <name evidence="3" type="ORF">Rsub_07655</name>
</gene>
<accession>A0A2V0P772</accession>
<keyword evidence="4" id="KW-1185">Reference proteome</keyword>
<feature type="transmembrane region" description="Helical" evidence="2">
    <location>
        <begin position="55"/>
        <end position="75"/>
    </location>
</feature>
<proteinExistence type="predicted"/>